<dbReference type="OrthoDB" id="3641682at2759"/>
<name>A0A9P4IW73_9PEZI</name>
<comment type="caution">
    <text evidence="2">The sequence shown here is derived from an EMBL/GenBank/DDBJ whole genome shotgun (WGS) entry which is preliminary data.</text>
</comment>
<keyword evidence="1" id="KW-0732">Signal</keyword>
<gene>
    <name evidence="2" type="ORF">K461DRAFT_301134</name>
</gene>
<proteinExistence type="predicted"/>
<dbReference type="AlphaFoldDB" id="A0A9P4IW73"/>
<dbReference type="Proteomes" id="UP000799439">
    <property type="component" value="Unassembled WGS sequence"/>
</dbReference>
<sequence length="305" mass="33166">MKYTILFSYTLGLVAASPYKIPDLNDFKYSPQTLAACEEADDCKVLDTPDGLVMIGSHESDPQALHSLKRTSPPKNTKPIIPECTSHEPKTFLKPHANPDPHQNFVIVQPKGGHESCGGEGAGVGEIEGTTVGWSFSLTGAATPEGLGASFGFSLEESKSWSTSHSCNCNAQQDAICVLFYTAMTAFTAELWYDKGNDCDDGPRQRFDSLVVVFAPNAEDKGSANGCGTDFGPSDGPNSVHQCVQDYRKLTVRCGPKGGPEFWGEETGMGPWQTKFQNHMEGPDCDNKYLMTMLNKYNGTQIVHY</sequence>
<keyword evidence="3" id="KW-1185">Reference proteome</keyword>
<evidence type="ECO:0000256" key="1">
    <source>
        <dbReference type="SAM" id="SignalP"/>
    </source>
</evidence>
<organism evidence="2 3">
    <name type="scientific">Myriangium duriaei CBS 260.36</name>
    <dbReference type="NCBI Taxonomy" id="1168546"/>
    <lineage>
        <taxon>Eukaryota</taxon>
        <taxon>Fungi</taxon>
        <taxon>Dikarya</taxon>
        <taxon>Ascomycota</taxon>
        <taxon>Pezizomycotina</taxon>
        <taxon>Dothideomycetes</taxon>
        <taxon>Dothideomycetidae</taxon>
        <taxon>Myriangiales</taxon>
        <taxon>Myriangiaceae</taxon>
        <taxon>Myriangium</taxon>
    </lineage>
</organism>
<feature type="signal peptide" evidence="1">
    <location>
        <begin position="1"/>
        <end position="16"/>
    </location>
</feature>
<reference evidence="2" key="1">
    <citation type="journal article" date="2020" name="Stud. Mycol.">
        <title>101 Dothideomycetes genomes: a test case for predicting lifestyles and emergence of pathogens.</title>
        <authorList>
            <person name="Haridas S."/>
            <person name="Albert R."/>
            <person name="Binder M."/>
            <person name="Bloem J."/>
            <person name="Labutti K."/>
            <person name="Salamov A."/>
            <person name="Andreopoulos B."/>
            <person name="Baker S."/>
            <person name="Barry K."/>
            <person name="Bills G."/>
            <person name="Bluhm B."/>
            <person name="Cannon C."/>
            <person name="Castanera R."/>
            <person name="Culley D."/>
            <person name="Daum C."/>
            <person name="Ezra D."/>
            <person name="Gonzalez J."/>
            <person name="Henrissat B."/>
            <person name="Kuo A."/>
            <person name="Liang C."/>
            <person name="Lipzen A."/>
            <person name="Lutzoni F."/>
            <person name="Magnuson J."/>
            <person name="Mondo S."/>
            <person name="Nolan M."/>
            <person name="Ohm R."/>
            <person name="Pangilinan J."/>
            <person name="Park H.-J."/>
            <person name="Ramirez L."/>
            <person name="Alfaro M."/>
            <person name="Sun H."/>
            <person name="Tritt A."/>
            <person name="Yoshinaga Y."/>
            <person name="Zwiers L.-H."/>
            <person name="Turgeon B."/>
            <person name="Goodwin S."/>
            <person name="Spatafora J."/>
            <person name="Crous P."/>
            <person name="Grigoriev I."/>
        </authorList>
    </citation>
    <scope>NUCLEOTIDE SEQUENCE</scope>
    <source>
        <strain evidence="2">CBS 260.36</strain>
    </source>
</reference>
<evidence type="ECO:0000313" key="3">
    <source>
        <dbReference type="Proteomes" id="UP000799439"/>
    </source>
</evidence>
<accession>A0A9P4IW73</accession>
<evidence type="ECO:0000313" key="2">
    <source>
        <dbReference type="EMBL" id="KAF2149615.1"/>
    </source>
</evidence>
<feature type="chain" id="PRO_5040510343" evidence="1">
    <location>
        <begin position="17"/>
        <end position="305"/>
    </location>
</feature>
<protein>
    <submittedName>
        <fullName evidence="2">Uncharacterized protein</fullName>
    </submittedName>
</protein>
<dbReference type="EMBL" id="ML996091">
    <property type="protein sequence ID" value="KAF2149615.1"/>
    <property type="molecule type" value="Genomic_DNA"/>
</dbReference>